<evidence type="ECO:0000256" key="1">
    <source>
        <dbReference type="SAM" id="MobiDB-lite"/>
    </source>
</evidence>
<dbReference type="EMBL" id="GGEC01063379">
    <property type="protein sequence ID" value="MBX43863.1"/>
    <property type="molecule type" value="Transcribed_RNA"/>
</dbReference>
<name>A0A2P2NN19_RHIMU</name>
<accession>A0A2P2NN19</accession>
<organism evidence="2">
    <name type="scientific">Rhizophora mucronata</name>
    <name type="common">Asiatic mangrove</name>
    <dbReference type="NCBI Taxonomy" id="61149"/>
    <lineage>
        <taxon>Eukaryota</taxon>
        <taxon>Viridiplantae</taxon>
        <taxon>Streptophyta</taxon>
        <taxon>Embryophyta</taxon>
        <taxon>Tracheophyta</taxon>
        <taxon>Spermatophyta</taxon>
        <taxon>Magnoliopsida</taxon>
        <taxon>eudicotyledons</taxon>
        <taxon>Gunneridae</taxon>
        <taxon>Pentapetalae</taxon>
        <taxon>rosids</taxon>
        <taxon>fabids</taxon>
        <taxon>Malpighiales</taxon>
        <taxon>Rhizophoraceae</taxon>
        <taxon>Rhizophora</taxon>
    </lineage>
</organism>
<sequence>MPGFNNFLNVSQVNNEQSAP</sequence>
<protein>
    <submittedName>
        <fullName evidence="2">Uncharacterized protein</fullName>
    </submittedName>
</protein>
<feature type="region of interest" description="Disordered" evidence="1">
    <location>
        <begin position="1"/>
        <end position="20"/>
    </location>
</feature>
<evidence type="ECO:0000313" key="2">
    <source>
        <dbReference type="EMBL" id="MBX43863.1"/>
    </source>
</evidence>
<proteinExistence type="predicted"/>
<reference evidence="2" key="1">
    <citation type="submission" date="2018-02" db="EMBL/GenBank/DDBJ databases">
        <title>Rhizophora mucronata_Transcriptome.</title>
        <authorList>
            <person name="Meera S.P."/>
            <person name="Sreeshan A."/>
            <person name="Augustine A."/>
        </authorList>
    </citation>
    <scope>NUCLEOTIDE SEQUENCE</scope>
    <source>
        <tissue evidence="2">Leaf</tissue>
    </source>
</reference>
<dbReference type="AlphaFoldDB" id="A0A2P2NN19"/>